<gene>
    <name evidence="1" type="ORF">BURPS1710A_A0226</name>
</gene>
<dbReference type="Proteomes" id="UP000001812">
    <property type="component" value="Chromosome II"/>
</dbReference>
<name>A0A0E1VTZ2_BURPE</name>
<organism evidence="1">
    <name type="scientific">Burkholderia pseudomallei 1710a</name>
    <dbReference type="NCBI Taxonomy" id="320371"/>
    <lineage>
        <taxon>Bacteria</taxon>
        <taxon>Pseudomonadati</taxon>
        <taxon>Pseudomonadota</taxon>
        <taxon>Betaproteobacteria</taxon>
        <taxon>Burkholderiales</taxon>
        <taxon>Burkholderiaceae</taxon>
        <taxon>Burkholderia</taxon>
        <taxon>pseudomallei group</taxon>
    </lineage>
</organism>
<dbReference type="HOGENOM" id="CLU_3077610_0_0_4"/>
<dbReference type="AlphaFoldDB" id="A0A0E1VTZ2"/>
<proteinExistence type="predicted"/>
<sequence length="52" mass="5336">MTRARLCSGARASGACIVGMDARAAVAARRCARHAPALASARAVRRNIGADK</sequence>
<protein>
    <submittedName>
        <fullName evidence="1">Uncharacterized protein</fullName>
    </submittedName>
</protein>
<dbReference type="EMBL" id="CM000833">
    <property type="protein sequence ID" value="EET03589.1"/>
    <property type="molecule type" value="Genomic_DNA"/>
</dbReference>
<evidence type="ECO:0000313" key="1">
    <source>
        <dbReference type="EMBL" id="EET03589.1"/>
    </source>
</evidence>
<reference evidence="1" key="1">
    <citation type="submission" date="2009-05" db="EMBL/GenBank/DDBJ databases">
        <authorList>
            <person name="Harkins D.M."/>
            <person name="DeShazer D."/>
            <person name="Woods D.E."/>
            <person name="Brinkac L.M."/>
            <person name="Brown K.A."/>
            <person name="Hung G.C."/>
            <person name="Tuanyok A."/>
            <person name="Zhang B."/>
            <person name="Nierman W.C."/>
        </authorList>
    </citation>
    <scope>NUCLEOTIDE SEQUENCE [LARGE SCALE GENOMIC DNA]</scope>
    <source>
        <strain evidence="1">1710a</strain>
    </source>
</reference>
<accession>A0A0E1VTZ2</accession>